<name>A0A179FHS6_METCM</name>
<comment type="caution">
    <text evidence="2">The sequence shown here is derived from an EMBL/GenBank/DDBJ whole genome shotgun (WGS) entry which is preliminary data.</text>
</comment>
<evidence type="ECO:0000313" key="2">
    <source>
        <dbReference type="EMBL" id="OAQ65116.2"/>
    </source>
</evidence>
<feature type="domain" description="N-acetyltransferase" evidence="1">
    <location>
        <begin position="135"/>
        <end position="188"/>
    </location>
</feature>
<sequence>MATLKHIHMRTATRQDAPRVAEIHMAAFGHNAMLLAQFPTPSIRQRLQTCIEDKALADIDDPNTTVLVVTSSDYPEKNVETVVAFAKWSHPVHTGENYNEPPWIWPDGTDLDTLAAWTAKATEAERRSIGDAPFYRLSFIGTDPAFRNRGAGHLLVQWGIQQSKASRSPLYLESTVEAAAFYNKNGFTAGETISLAIRVGGEAEAQIYKEIVFTYRPA</sequence>
<dbReference type="GeneID" id="28855764"/>
<dbReference type="Gene3D" id="3.40.630.30">
    <property type="match status" value="1"/>
</dbReference>
<dbReference type="RefSeq" id="XP_018142430.2">
    <property type="nucleotide sequence ID" value="XM_018291770.2"/>
</dbReference>
<dbReference type="InterPro" id="IPR016181">
    <property type="entry name" value="Acyl_CoA_acyltransferase"/>
</dbReference>
<dbReference type="PANTHER" id="PTHR42791">
    <property type="entry name" value="GNAT FAMILY ACETYLTRANSFERASE"/>
    <property type="match status" value="1"/>
</dbReference>
<dbReference type="EMBL" id="LSBJ02000005">
    <property type="protein sequence ID" value="OAQ65116.2"/>
    <property type="molecule type" value="Genomic_DNA"/>
</dbReference>
<dbReference type="KEGG" id="pchm:VFPPC_13999"/>
<dbReference type="GO" id="GO:0016747">
    <property type="term" value="F:acyltransferase activity, transferring groups other than amino-acyl groups"/>
    <property type="evidence" value="ECO:0007669"/>
    <property type="project" value="InterPro"/>
</dbReference>
<dbReference type="Proteomes" id="UP000078397">
    <property type="component" value="Unassembled WGS sequence"/>
</dbReference>
<dbReference type="InterPro" id="IPR000182">
    <property type="entry name" value="GNAT_dom"/>
</dbReference>
<protein>
    <submittedName>
        <fullName evidence="2">GNAT family acetyltransferase</fullName>
    </submittedName>
</protein>
<organism evidence="2 3">
    <name type="scientific">Pochonia chlamydosporia 170</name>
    <dbReference type="NCBI Taxonomy" id="1380566"/>
    <lineage>
        <taxon>Eukaryota</taxon>
        <taxon>Fungi</taxon>
        <taxon>Dikarya</taxon>
        <taxon>Ascomycota</taxon>
        <taxon>Pezizomycotina</taxon>
        <taxon>Sordariomycetes</taxon>
        <taxon>Hypocreomycetidae</taxon>
        <taxon>Hypocreales</taxon>
        <taxon>Clavicipitaceae</taxon>
        <taxon>Pochonia</taxon>
    </lineage>
</organism>
<dbReference type="Pfam" id="PF13508">
    <property type="entry name" value="Acetyltransf_7"/>
    <property type="match status" value="1"/>
</dbReference>
<reference evidence="2 3" key="1">
    <citation type="journal article" date="2016" name="PLoS Pathog.">
        <title>Biosynthesis of antibiotic leucinostatins in bio-control fungus Purpureocillium lilacinum and their inhibition on phytophthora revealed by genome mining.</title>
        <authorList>
            <person name="Wang G."/>
            <person name="Liu Z."/>
            <person name="Lin R."/>
            <person name="Li E."/>
            <person name="Mao Z."/>
            <person name="Ling J."/>
            <person name="Yang Y."/>
            <person name="Yin W.B."/>
            <person name="Xie B."/>
        </authorList>
    </citation>
    <scope>NUCLEOTIDE SEQUENCE [LARGE SCALE GENOMIC DNA]</scope>
    <source>
        <strain evidence="2">170</strain>
    </source>
</reference>
<dbReference type="PANTHER" id="PTHR42791:SF2">
    <property type="entry name" value="N-ACETYLTRANSFERASE DOMAIN-CONTAINING PROTEIN"/>
    <property type="match status" value="1"/>
</dbReference>
<gene>
    <name evidence="2" type="ORF">VFPPC_13999</name>
</gene>
<dbReference type="InterPro" id="IPR052523">
    <property type="entry name" value="Trichothecene_AcTrans"/>
</dbReference>
<accession>A0A179FHS6</accession>
<dbReference type="AlphaFoldDB" id="A0A179FHS6"/>
<dbReference type="OrthoDB" id="196847at2759"/>
<evidence type="ECO:0000313" key="3">
    <source>
        <dbReference type="Proteomes" id="UP000078397"/>
    </source>
</evidence>
<evidence type="ECO:0000259" key="1">
    <source>
        <dbReference type="Pfam" id="PF13508"/>
    </source>
</evidence>
<keyword evidence="3" id="KW-1185">Reference proteome</keyword>
<proteinExistence type="predicted"/>
<dbReference type="SUPFAM" id="SSF55729">
    <property type="entry name" value="Acyl-CoA N-acyltransferases (Nat)"/>
    <property type="match status" value="1"/>
</dbReference>